<feature type="transmembrane region" description="Helical" evidence="15">
    <location>
        <begin position="683"/>
        <end position="699"/>
    </location>
</feature>
<reference evidence="17" key="1">
    <citation type="submission" date="2020-12" db="EMBL/GenBank/DDBJ databases">
        <title>Pontibaca salina gen. nov., sp. nov., isolated from marine sediment.</title>
        <authorList>
            <person name="Bo J."/>
            <person name="Wang S."/>
            <person name="Song X."/>
            <person name="Du Z."/>
        </authorList>
    </citation>
    <scope>NUCLEOTIDE SEQUENCE</scope>
    <source>
        <strain evidence="17">S1109L</strain>
    </source>
</reference>
<comment type="subcellular location">
    <subcellularLocation>
        <location evidence="1">Cell membrane</location>
        <topology evidence="1">Multi-pass membrane protein</topology>
    </subcellularLocation>
</comment>
<accession>A0A934HNP1</accession>
<evidence type="ECO:0000313" key="17">
    <source>
        <dbReference type="EMBL" id="MBI6630346.1"/>
    </source>
</evidence>
<dbReference type="GO" id="GO:0016887">
    <property type="term" value="F:ATP hydrolysis activity"/>
    <property type="evidence" value="ECO:0007669"/>
    <property type="project" value="InterPro"/>
</dbReference>
<keyword evidence="6 15" id="KW-0812">Transmembrane</keyword>
<dbReference type="InterPro" id="IPR036412">
    <property type="entry name" value="HAD-like_sf"/>
</dbReference>
<dbReference type="PRINTS" id="PR00943">
    <property type="entry name" value="CUATPASE"/>
</dbReference>
<dbReference type="InterPro" id="IPR023214">
    <property type="entry name" value="HAD_sf"/>
</dbReference>
<feature type="domain" description="HMA" evidence="16">
    <location>
        <begin position="30"/>
        <end position="95"/>
    </location>
</feature>
<evidence type="ECO:0000256" key="1">
    <source>
        <dbReference type="ARBA" id="ARBA00004651"/>
    </source>
</evidence>
<keyword evidence="9 15" id="KW-0067">ATP-binding</keyword>
<evidence type="ECO:0000256" key="15">
    <source>
        <dbReference type="RuleBase" id="RU362081"/>
    </source>
</evidence>
<evidence type="ECO:0000256" key="7">
    <source>
        <dbReference type="ARBA" id="ARBA00022723"/>
    </source>
</evidence>
<dbReference type="PRINTS" id="PR00119">
    <property type="entry name" value="CATATPASE"/>
</dbReference>
<dbReference type="Gene3D" id="3.40.1110.10">
    <property type="entry name" value="Calcium-transporting ATPase, cytoplasmic domain N"/>
    <property type="match status" value="1"/>
</dbReference>
<keyword evidence="11" id="KW-1278">Translocase</keyword>
<dbReference type="SUPFAM" id="SSF81653">
    <property type="entry name" value="Calcium ATPase, transduction domain A"/>
    <property type="match status" value="1"/>
</dbReference>
<dbReference type="InterPro" id="IPR018303">
    <property type="entry name" value="ATPase_P-typ_P_site"/>
</dbReference>
<dbReference type="Pfam" id="PF00403">
    <property type="entry name" value="HMA"/>
    <property type="match status" value="1"/>
</dbReference>
<evidence type="ECO:0000256" key="10">
    <source>
        <dbReference type="ARBA" id="ARBA00022842"/>
    </source>
</evidence>
<dbReference type="CDD" id="cd00371">
    <property type="entry name" value="HMA"/>
    <property type="match status" value="1"/>
</dbReference>
<gene>
    <name evidence="17" type="primary">cadA</name>
    <name evidence="17" type="ORF">JAO82_10685</name>
</gene>
<evidence type="ECO:0000256" key="9">
    <source>
        <dbReference type="ARBA" id="ARBA00022840"/>
    </source>
</evidence>
<feature type="transmembrane region" description="Helical" evidence="15">
    <location>
        <begin position="179"/>
        <end position="201"/>
    </location>
</feature>
<keyword evidence="7 15" id="KW-0479">Metal-binding</keyword>
<evidence type="ECO:0000256" key="11">
    <source>
        <dbReference type="ARBA" id="ARBA00022967"/>
    </source>
</evidence>
<keyword evidence="10" id="KW-0460">Magnesium</keyword>
<proteinExistence type="inferred from homology"/>
<dbReference type="GO" id="GO:0055070">
    <property type="term" value="P:copper ion homeostasis"/>
    <property type="evidence" value="ECO:0007669"/>
    <property type="project" value="TreeGrafter"/>
</dbReference>
<evidence type="ECO:0000256" key="2">
    <source>
        <dbReference type="ARBA" id="ARBA00006024"/>
    </source>
</evidence>
<feature type="transmembrane region" description="Helical" evidence="15">
    <location>
        <begin position="362"/>
        <end position="381"/>
    </location>
</feature>
<dbReference type="PROSITE" id="PS01047">
    <property type="entry name" value="HMA_1"/>
    <property type="match status" value="1"/>
</dbReference>
<dbReference type="SUPFAM" id="SSF56784">
    <property type="entry name" value="HAD-like"/>
    <property type="match status" value="1"/>
</dbReference>
<keyword evidence="12 15" id="KW-1133">Transmembrane helix</keyword>
<dbReference type="AlphaFoldDB" id="A0A934HNP1"/>
<dbReference type="NCBIfam" id="TIGR01511">
    <property type="entry name" value="ATPase-IB1_Cu"/>
    <property type="match status" value="1"/>
</dbReference>
<dbReference type="EMBL" id="JAEIJD010000008">
    <property type="protein sequence ID" value="MBI6630346.1"/>
    <property type="molecule type" value="Genomic_DNA"/>
</dbReference>
<dbReference type="InterPro" id="IPR006121">
    <property type="entry name" value="HMA_dom"/>
</dbReference>
<dbReference type="InterPro" id="IPR008250">
    <property type="entry name" value="ATPase_P-typ_transduc_dom_A_sf"/>
</dbReference>
<evidence type="ECO:0000256" key="4">
    <source>
        <dbReference type="ARBA" id="ARBA00022475"/>
    </source>
</evidence>
<keyword evidence="8 15" id="KW-0547">Nucleotide-binding</keyword>
<dbReference type="NCBIfam" id="TIGR01525">
    <property type="entry name" value="ATPase-IB_hvy"/>
    <property type="match status" value="1"/>
</dbReference>
<keyword evidence="4 15" id="KW-1003">Cell membrane</keyword>
<dbReference type="InterPro" id="IPR023299">
    <property type="entry name" value="ATPase_P-typ_cyto_dom_N"/>
</dbReference>
<dbReference type="Proteomes" id="UP000613255">
    <property type="component" value="Unassembled WGS sequence"/>
</dbReference>
<dbReference type="GO" id="GO:0005507">
    <property type="term" value="F:copper ion binding"/>
    <property type="evidence" value="ECO:0007669"/>
    <property type="project" value="TreeGrafter"/>
</dbReference>
<dbReference type="SUPFAM" id="SSF81665">
    <property type="entry name" value="Calcium ATPase, transmembrane domain M"/>
    <property type="match status" value="1"/>
</dbReference>
<comment type="caution">
    <text evidence="17">The sequence shown here is derived from an EMBL/GenBank/DDBJ whole genome shotgun (WGS) entry which is preliminary data.</text>
</comment>
<dbReference type="InterPro" id="IPR023298">
    <property type="entry name" value="ATPase_P-typ_TM_dom_sf"/>
</dbReference>
<dbReference type="Gene3D" id="2.70.150.10">
    <property type="entry name" value="Calcium-transporting ATPase, cytoplasmic transduction domain A"/>
    <property type="match status" value="1"/>
</dbReference>
<dbReference type="InterPro" id="IPR027256">
    <property type="entry name" value="P-typ_ATPase_IB"/>
</dbReference>
<evidence type="ECO:0000256" key="12">
    <source>
        <dbReference type="ARBA" id="ARBA00022989"/>
    </source>
</evidence>
<dbReference type="Gene3D" id="3.40.50.1000">
    <property type="entry name" value="HAD superfamily/HAD-like"/>
    <property type="match status" value="1"/>
</dbReference>
<dbReference type="GO" id="GO:0005524">
    <property type="term" value="F:ATP binding"/>
    <property type="evidence" value="ECO:0007669"/>
    <property type="project" value="UniProtKB-UniRule"/>
</dbReference>
<feature type="transmembrane region" description="Helical" evidence="15">
    <location>
        <begin position="146"/>
        <end position="167"/>
    </location>
</feature>
<sequence length="726" mass="76567">MTAHMPASAAACPGCLATPMEPAAETPKDARIALSLPTIHCQACISAVENGLAAHPGVHSARVNLTLKRVMVDAEPALTAPDLVDVLAGLGYEAHELDTGALRATETDRTGRDLLMRLAVAGFASMNVMLLSVSVWAGAGEATRDLFHWISAAITIPTIAFSARPFFRNAWAALSVRRLNMDVPITLAILLALVTSLWETALSGQHAYFDAALTLTFFLLIGRYLDHRTRAVARSAAEELAALEVPRASLVTETGERDIPVAELAVGDLIRVRPGGRMPVDGVITEGRSELDRSLLTGETLPVFAEPGRAASAGEVNLTGPLTIRASAVGQDTSLHRMADLVAIAESGRSRYTSLADQAAKLYAPGVHILAALAFVGWYVYSFDLRTALNIAAAVLIITCPCALGLAVPAVTTAASGRLFRRGLLIKHATALERLAEVDTVVFDKTGTLTEGTPELTNLHEFQPQTLAVAFALARGSSHPLSMSIAEAAQAIGTAPAQLQDIAEVPGYGTEATWQGRRVRLGRASWVGAEQGDQTAAYLSVGDGAAPQAFRFTDALRVGAEQAVQKLQAQSKHVLLISGDNTKPVEILATRLGIADWQAEALPEDKAARIAELTEQGRRVLMVGDGLNDTAALTAAHVSISPASALDAARVASDIVLLGRDLTPIAESCVTAKRGTKRIRENFQIATFYNIMAVPLAAAGYATPLIAALAMSISSIIVSLNALRLK</sequence>
<keyword evidence="18" id="KW-1185">Reference proteome</keyword>
<keyword evidence="5" id="KW-0597">Phosphoprotein</keyword>
<evidence type="ECO:0000256" key="8">
    <source>
        <dbReference type="ARBA" id="ARBA00022741"/>
    </source>
</evidence>
<dbReference type="Pfam" id="PF00702">
    <property type="entry name" value="Hydrolase"/>
    <property type="match status" value="1"/>
</dbReference>
<dbReference type="GO" id="GO:0005886">
    <property type="term" value="C:plasma membrane"/>
    <property type="evidence" value="ECO:0007669"/>
    <property type="project" value="UniProtKB-SubCell"/>
</dbReference>
<name>A0A934HNP1_9RHOB</name>
<dbReference type="PANTHER" id="PTHR43520">
    <property type="entry name" value="ATP7, ISOFORM B"/>
    <property type="match status" value="1"/>
</dbReference>
<dbReference type="Gene3D" id="3.30.70.100">
    <property type="match status" value="1"/>
</dbReference>
<keyword evidence="13" id="KW-0406">Ion transport</keyword>
<keyword evidence="3" id="KW-0813">Transport</keyword>
<dbReference type="SUPFAM" id="SSF55008">
    <property type="entry name" value="HMA, heavy metal-associated domain"/>
    <property type="match status" value="1"/>
</dbReference>
<keyword evidence="14 15" id="KW-0472">Membrane</keyword>
<dbReference type="InterPro" id="IPR001757">
    <property type="entry name" value="P_typ_ATPase"/>
</dbReference>
<dbReference type="GO" id="GO:0043682">
    <property type="term" value="F:P-type divalent copper transporter activity"/>
    <property type="evidence" value="ECO:0007669"/>
    <property type="project" value="TreeGrafter"/>
</dbReference>
<dbReference type="PANTHER" id="PTHR43520:SF5">
    <property type="entry name" value="CATION-TRANSPORTING P-TYPE ATPASE-RELATED"/>
    <property type="match status" value="1"/>
</dbReference>
<dbReference type="PROSITE" id="PS00154">
    <property type="entry name" value="ATPASE_E1_E2"/>
    <property type="match status" value="1"/>
</dbReference>
<dbReference type="RefSeq" id="WP_198686371.1">
    <property type="nucleotide sequence ID" value="NZ_JAEIJD010000008.1"/>
</dbReference>
<feature type="transmembrane region" description="Helical" evidence="15">
    <location>
        <begin position="387"/>
        <end position="412"/>
    </location>
</feature>
<dbReference type="PROSITE" id="PS50846">
    <property type="entry name" value="HMA_2"/>
    <property type="match status" value="1"/>
</dbReference>
<evidence type="ECO:0000259" key="16">
    <source>
        <dbReference type="PROSITE" id="PS50846"/>
    </source>
</evidence>
<evidence type="ECO:0000256" key="3">
    <source>
        <dbReference type="ARBA" id="ARBA00022448"/>
    </source>
</evidence>
<dbReference type="InterPro" id="IPR059000">
    <property type="entry name" value="ATPase_P-type_domA"/>
</dbReference>
<evidence type="ECO:0000313" key="18">
    <source>
        <dbReference type="Proteomes" id="UP000613255"/>
    </source>
</evidence>
<evidence type="ECO:0000256" key="13">
    <source>
        <dbReference type="ARBA" id="ARBA00023065"/>
    </source>
</evidence>
<evidence type="ECO:0000256" key="14">
    <source>
        <dbReference type="ARBA" id="ARBA00023136"/>
    </source>
</evidence>
<feature type="transmembrane region" description="Helical" evidence="15">
    <location>
        <begin position="118"/>
        <end position="140"/>
    </location>
</feature>
<organism evidence="17 18">
    <name type="scientific">Pontibaca salina</name>
    <dbReference type="NCBI Taxonomy" id="2795731"/>
    <lineage>
        <taxon>Bacteria</taxon>
        <taxon>Pseudomonadati</taxon>
        <taxon>Pseudomonadota</taxon>
        <taxon>Alphaproteobacteria</taxon>
        <taxon>Rhodobacterales</taxon>
        <taxon>Roseobacteraceae</taxon>
        <taxon>Pontibaca</taxon>
    </lineage>
</organism>
<dbReference type="Pfam" id="PF00122">
    <property type="entry name" value="E1-E2_ATPase"/>
    <property type="match status" value="1"/>
</dbReference>
<protein>
    <submittedName>
        <fullName evidence="17">Cadmium-translocating P-type ATPase</fullName>
    </submittedName>
</protein>
<evidence type="ECO:0000256" key="5">
    <source>
        <dbReference type="ARBA" id="ARBA00022553"/>
    </source>
</evidence>
<evidence type="ECO:0000256" key="6">
    <source>
        <dbReference type="ARBA" id="ARBA00022692"/>
    </source>
</evidence>
<dbReference type="NCBIfam" id="TIGR01512">
    <property type="entry name" value="ATPase-IB2_Cd"/>
    <property type="match status" value="1"/>
</dbReference>
<dbReference type="NCBIfam" id="TIGR01494">
    <property type="entry name" value="ATPase_P-type"/>
    <property type="match status" value="2"/>
</dbReference>
<dbReference type="InterPro" id="IPR036163">
    <property type="entry name" value="HMA_dom_sf"/>
</dbReference>
<dbReference type="InterPro" id="IPR017969">
    <property type="entry name" value="Heavy-metal-associated_CS"/>
</dbReference>
<comment type="similarity">
    <text evidence="2 15">Belongs to the cation transport ATPase (P-type) (TC 3.A.3) family. Type IB subfamily.</text>
</comment>
<feature type="transmembrane region" description="Helical" evidence="15">
    <location>
        <begin position="207"/>
        <end position="225"/>
    </location>
</feature>